<evidence type="ECO:0000256" key="1">
    <source>
        <dbReference type="SAM" id="SignalP"/>
    </source>
</evidence>
<keyword evidence="1" id="KW-0732">Signal</keyword>
<name>A0A7C9FZ27_9BACT</name>
<gene>
    <name evidence="2" type="ORF">GBK04_09665</name>
</gene>
<reference evidence="2 3" key="1">
    <citation type="submission" date="2019-10" db="EMBL/GenBank/DDBJ databases">
        <title>Draft Genome Sequence of Cytophagaceae sp. SJW1-29.</title>
        <authorList>
            <person name="Choi A."/>
        </authorList>
    </citation>
    <scope>NUCLEOTIDE SEQUENCE [LARGE SCALE GENOMIC DNA]</scope>
    <source>
        <strain evidence="2 3">SJW1-29</strain>
    </source>
</reference>
<protein>
    <submittedName>
        <fullName evidence="2">Uncharacterized protein</fullName>
    </submittedName>
</protein>
<dbReference type="EMBL" id="WHLY01000002">
    <property type="protein sequence ID" value="MPR33628.1"/>
    <property type="molecule type" value="Genomic_DNA"/>
</dbReference>
<proteinExistence type="predicted"/>
<dbReference type="Proteomes" id="UP000479293">
    <property type="component" value="Unassembled WGS sequence"/>
</dbReference>
<keyword evidence="3" id="KW-1185">Reference proteome</keyword>
<sequence>MERFLVILVVLLCGGLAANAQTVNPWLDSTQINHSKVPLIIANGIVTNTAELNPDFISSVYVVKDRQAEKGAGCLSDNGCIYVEADQQFDIITPRMYQSKKNLPSSVRTVVFMLNGTMVSDTLRISKGSIRRVDVLLGSNHPRVPVDSACLSIWTLSNEERGIPEINSGMRIRGPREAGE</sequence>
<dbReference type="RefSeq" id="WP_152759037.1">
    <property type="nucleotide sequence ID" value="NZ_WHLY01000002.1"/>
</dbReference>
<dbReference type="AlphaFoldDB" id="A0A7C9FZ27"/>
<evidence type="ECO:0000313" key="2">
    <source>
        <dbReference type="EMBL" id="MPR33628.1"/>
    </source>
</evidence>
<feature type="signal peptide" evidence="1">
    <location>
        <begin position="1"/>
        <end position="20"/>
    </location>
</feature>
<feature type="chain" id="PRO_5029012498" evidence="1">
    <location>
        <begin position="21"/>
        <end position="180"/>
    </location>
</feature>
<organism evidence="2 3">
    <name type="scientific">Salmonirosea aquatica</name>
    <dbReference type="NCBI Taxonomy" id="2654236"/>
    <lineage>
        <taxon>Bacteria</taxon>
        <taxon>Pseudomonadati</taxon>
        <taxon>Bacteroidota</taxon>
        <taxon>Cytophagia</taxon>
        <taxon>Cytophagales</taxon>
        <taxon>Spirosomataceae</taxon>
        <taxon>Salmonirosea</taxon>
    </lineage>
</organism>
<evidence type="ECO:0000313" key="3">
    <source>
        <dbReference type="Proteomes" id="UP000479293"/>
    </source>
</evidence>
<accession>A0A7C9FZ27</accession>
<comment type="caution">
    <text evidence="2">The sequence shown here is derived from an EMBL/GenBank/DDBJ whole genome shotgun (WGS) entry which is preliminary data.</text>
</comment>